<gene>
    <name evidence="1" type="ORF">POPTR_017G095800</name>
</gene>
<name>A0A2K1X5Q6_POPTR</name>
<protein>
    <submittedName>
        <fullName evidence="1">Uncharacterized protein</fullName>
    </submittedName>
</protein>
<organism evidence="1 2">
    <name type="scientific">Populus trichocarpa</name>
    <name type="common">Western balsam poplar</name>
    <name type="synonym">Populus balsamifera subsp. trichocarpa</name>
    <dbReference type="NCBI Taxonomy" id="3694"/>
    <lineage>
        <taxon>Eukaryota</taxon>
        <taxon>Viridiplantae</taxon>
        <taxon>Streptophyta</taxon>
        <taxon>Embryophyta</taxon>
        <taxon>Tracheophyta</taxon>
        <taxon>Spermatophyta</taxon>
        <taxon>Magnoliopsida</taxon>
        <taxon>eudicotyledons</taxon>
        <taxon>Gunneridae</taxon>
        <taxon>Pentapetalae</taxon>
        <taxon>rosids</taxon>
        <taxon>fabids</taxon>
        <taxon>Malpighiales</taxon>
        <taxon>Salicaceae</taxon>
        <taxon>Saliceae</taxon>
        <taxon>Populus</taxon>
    </lineage>
</organism>
<dbReference type="AlphaFoldDB" id="A0A2K1X5Q6"/>
<proteinExistence type="predicted"/>
<keyword evidence="2" id="KW-1185">Reference proteome</keyword>
<evidence type="ECO:0000313" key="1">
    <source>
        <dbReference type="EMBL" id="PNS96102.1"/>
    </source>
</evidence>
<sequence>MIRFLVISSAQKGTLMNQKGIGRSFEPPISSCVKLYIYIKTKNKSILSVRHH</sequence>
<dbReference type="InParanoid" id="A0A2K1X5Q6"/>
<accession>A0A2K1X5Q6</accession>
<reference evidence="1 2" key="1">
    <citation type="journal article" date="2006" name="Science">
        <title>The genome of black cottonwood, Populus trichocarpa (Torr. &amp; Gray).</title>
        <authorList>
            <person name="Tuskan G.A."/>
            <person name="Difazio S."/>
            <person name="Jansson S."/>
            <person name="Bohlmann J."/>
            <person name="Grigoriev I."/>
            <person name="Hellsten U."/>
            <person name="Putnam N."/>
            <person name="Ralph S."/>
            <person name="Rombauts S."/>
            <person name="Salamov A."/>
            <person name="Schein J."/>
            <person name="Sterck L."/>
            <person name="Aerts A."/>
            <person name="Bhalerao R.R."/>
            <person name="Bhalerao R.P."/>
            <person name="Blaudez D."/>
            <person name="Boerjan W."/>
            <person name="Brun A."/>
            <person name="Brunner A."/>
            <person name="Busov V."/>
            <person name="Campbell M."/>
            <person name="Carlson J."/>
            <person name="Chalot M."/>
            <person name="Chapman J."/>
            <person name="Chen G.L."/>
            <person name="Cooper D."/>
            <person name="Coutinho P.M."/>
            <person name="Couturier J."/>
            <person name="Covert S."/>
            <person name="Cronk Q."/>
            <person name="Cunningham R."/>
            <person name="Davis J."/>
            <person name="Degroeve S."/>
            <person name="Dejardin A."/>
            <person name="Depamphilis C."/>
            <person name="Detter J."/>
            <person name="Dirks B."/>
            <person name="Dubchak I."/>
            <person name="Duplessis S."/>
            <person name="Ehlting J."/>
            <person name="Ellis B."/>
            <person name="Gendler K."/>
            <person name="Goodstein D."/>
            <person name="Gribskov M."/>
            <person name="Grimwood J."/>
            <person name="Groover A."/>
            <person name="Gunter L."/>
            <person name="Hamberger B."/>
            <person name="Heinze B."/>
            <person name="Helariutta Y."/>
            <person name="Henrissat B."/>
            <person name="Holligan D."/>
            <person name="Holt R."/>
            <person name="Huang W."/>
            <person name="Islam-Faridi N."/>
            <person name="Jones S."/>
            <person name="Jones-Rhoades M."/>
            <person name="Jorgensen R."/>
            <person name="Joshi C."/>
            <person name="Kangasjarvi J."/>
            <person name="Karlsson J."/>
            <person name="Kelleher C."/>
            <person name="Kirkpatrick R."/>
            <person name="Kirst M."/>
            <person name="Kohler A."/>
            <person name="Kalluri U."/>
            <person name="Larimer F."/>
            <person name="Leebens-Mack J."/>
            <person name="Leple J.C."/>
            <person name="Locascio P."/>
            <person name="Lou Y."/>
            <person name="Lucas S."/>
            <person name="Martin F."/>
            <person name="Montanini B."/>
            <person name="Napoli C."/>
            <person name="Nelson D.R."/>
            <person name="Nelson C."/>
            <person name="Nieminen K."/>
            <person name="Nilsson O."/>
            <person name="Pereda V."/>
            <person name="Peter G."/>
            <person name="Philippe R."/>
            <person name="Pilate G."/>
            <person name="Poliakov A."/>
            <person name="Razumovskaya J."/>
            <person name="Richardson P."/>
            <person name="Rinaldi C."/>
            <person name="Ritland K."/>
            <person name="Rouze P."/>
            <person name="Ryaboy D."/>
            <person name="Schmutz J."/>
            <person name="Schrader J."/>
            <person name="Segerman B."/>
            <person name="Shin H."/>
            <person name="Siddiqui A."/>
            <person name="Sterky F."/>
            <person name="Terry A."/>
            <person name="Tsai C.J."/>
            <person name="Uberbacher E."/>
            <person name="Unneberg P."/>
            <person name="Vahala J."/>
            <person name="Wall K."/>
            <person name="Wessler S."/>
            <person name="Yang G."/>
            <person name="Yin T."/>
            <person name="Douglas C."/>
            <person name="Marra M."/>
            <person name="Sandberg G."/>
            <person name="Van de Peer Y."/>
            <person name="Rokhsar D."/>
        </authorList>
    </citation>
    <scope>NUCLEOTIDE SEQUENCE [LARGE SCALE GENOMIC DNA]</scope>
    <source>
        <strain evidence="2">cv. Nisqually</strain>
    </source>
</reference>
<dbReference type="EMBL" id="CM009306">
    <property type="protein sequence ID" value="PNS96102.1"/>
    <property type="molecule type" value="Genomic_DNA"/>
</dbReference>
<evidence type="ECO:0000313" key="2">
    <source>
        <dbReference type="Proteomes" id="UP000006729"/>
    </source>
</evidence>
<dbReference type="Proteomes" id="UP000006729">
    <property type="component" value="Chromosome 17"/>
</dbReference>